<accession>A0A4R1K8F4</accession>
<keyword evidence="1" id="KW-0812">Transmembrane</keyword>
<protein>
    <submittedName>
        <fullName evidence="3">Phospholipid/cholesterol/gamma-HCH transport system substrate-binding protein</fullName>
    </submittedName>
</protein>
<dbReference type="PANTHER" id="PTHR33371">
    <property type="entry name" value="INTERMEMBRANE PHOSPHOLIPID TRANSPORT SYSTEM BINDING PROTEIN MLAD-RELATED"/>
    <property type="match status" value="1"/>
</dbReference>
<feature type="transmembrane region" description="Helical" evidence="1">
    <location>
        <begin position="13"/>
        <end position="33"/>
    </location>
</feature>
<dbReference type="AlphaFoldDB" id="A0A4R1K8F4"/>
<dbReference type="OrthoDB" id="8579797at2"/>
<dbReference type="InterPro" id="IPR003399">
    <property type="entry name" value="Mce/MlaD"/>
</dbReference>
<organism evidence="3 4">
    <name type="scientific">Seleniivibrio woodruffii</name>
    <dbReference type="NCBI Taxonomy" id="1078050"/>
    <lineage>
        <taxon>Bacteria</taxon>
        <taxon>Pseudomonadati</taxon>
        <taxon>Deferribacterota</taxon>
        <taxon>Deferribacteres</taxon>
        <taxon>Deferribacterales</taxon>
        <taxon>Geovibrionaceae</taxon>
        <taxon>Seleniivibrio</taxon>
    </lineage>
</organism>
<keyword evidence="1" id="KW-1133">Transmembrane helix</keyword>
<evidence type="ECO:0000313" key="3">
    <source>
        <dbReference type="EMBL" id="TCK60602.1"/>
    </source>
</evidence>
<dbReference type="Proteomes" id="UP000294614">
    <property type="component" value="Unassembled WGS sequence"/>
</dbReference>
<gene>
    <name evidence="3" type="ORF">C8D98_1480</name>
</gene>
<dbReference type="SUPFAM" id="SSF58104">
    <property type="entry name" value="Methyl-accepting chemotaxis protein (MCP) signaling domain"/>
    <property type="match status" value="1"/>
</dbReference>
<sequence length="342" mass="38025">MGDPRFKNIEFKVGLFIFASLIMFFVFLIGFLVTQNFFMSKVKVVFISESGEGLSKSMPVMYSGFQIAKVYSIELRDDGLVELRAKIPEKYKKWVKPESEAKIQAQGVIGANAIVLSGGLDSKNDIDDGQTYKLKREQAIADLIKKFEPMLDNVRNILVNVDKTTTSVADKRQSIEDLMQGLGDLGGDVSKKQGSVGFLTRSDYLKNEVKAIMDRLAVAQENLIEITNKVDTAVAGVNNRVDETQPAIKHLDEGIVAIKEGAEDIGKLARNIDDTVTKLQKTVNNANKISTDVSETTTNLKDLRQQTDDILNTSNRVLLNLEEKWPFNSSTSRKANEKVLLP</sequence>
<reference evidence="3 4" key="1">
    <citation type="submission" date="2019-03" db="EMBL/GenBank/DDBJ databases">
        <title>Genomic Encyclopedia of Type Strains, Phase IV (KMG-IV): sequencing the most valuable type-strain genomes for metagenomic binning, comparative biology and taxonomic classification.</title>
        <authorList>
            <person name="Goeker M."/>
        </authorList>
    </citation>
    <scope>NUCLEOTIDE SEQUENCE [LARGE SCALE GENOMIC DNA]</scope>
    <source>
        <strain evidence="3 4">DSM 24984</strain>
    </source>
</reference>
<dbReference type="InterPro" id="IPR052336">
    <property type="entry name" value="MlaD_Phospholipid_Transporter"/>
</dbReference>
<dbReference type="PANTHER" id="PTHR33371:SF4">
    <property type="entry name" value="INTERMEMBRANE PHOSPHOLIPID TRANSPORT SYSTEM BINDING PROTEIN MLAD"/>
    <property type="match status" value="1"/>
</dbReference>
<dbReference type="RefSeq" id="WP_132873417.1">
    <property type="nucleotide sequence ID" value="NZ_JAJUHT010000001.1"/>
</dbReference>
<name>A0A4R1K8F4_9BACT</name>
<evidence type="ECO:0000313" key="4">
    <source>
        <dbReference type="Proteomes" id="UP000294614"/>
    </source>
</evidence>
<evidence type="ECO:0000259" key="2">
    <source>
        <dbReference type="Pfam" id="PF02470"/>
    </source>
</evidence>
<proteinExistence type="predicted"/>
<feature type="domain" description="Mce/MlaD" evidence="2">
    <location>
        <begin position="43"/>
        <end position="118"/>
    </location>
</feature>
<keyword evidence="1" id="KW-0472">Membrane</keyword>
<dbReference type="Pfam" id="PF02470">
    <property type="entry name" value="MlaD"/>
    <property type="match status" value="1"/>
</dbReference>
<dbReference type="Gene3D" id="1.10.287.950">
    <property type="entry name" value="Methyl-accepting chemotaxis protein"/>
    <property type="match status" value="1"/>
</dbReference>
<evidence type="ECO:0000256" key="1">
    <source>
        <dbReference type="SAM" id="Phobius"/>
    </source>
</evidence>
<dbReference type="EMBL" id="SMGG01000004">
    <property type="protein sequence ID" value="TCK60602.1"/>
    <property type="molecule type" value="Genomic_DNA"/>
</dbReference>
<comment type="caution">
    <text evidence="3">The sequence shown here is derived from an EMBL/GenBank/DDBJ whole genome shotgun (WGS) entry which is preliminary data.</text>
</comment>
<keyword evidence="4" id="KW-1185">Reference proteome</keyword>